<accession>A0A081FZY3</accession>
<proteinExistence type="predicted"/>
<dbReference type="AlphaFoldDB" id="A0A081FZY3"/>
<dbReference type="EMBL" id="JMQN01000021">
    <property type="protein sequence ID" value="KEA64088.1"/>
    <property type="molecule type" value="Genomic_DNA"/>
</dbReference>
<gene>
    <name evidence="1" type="ORF">ADIMK_1823</name>
</gene>
<evidence type="ECO:0000313" key="2">
    <source>
        <dbReference type="Proteomes" id="UP000028252"/>
    </source>
</evidence>
<organism evidence="1 2">
    <name type="scientific">Marinobacterium lacunae</name>
    <dbReference type="NCBI Taxonomy" id="1232683"/>
    <lineage>
        <taxon>Bacteria</taxon>
        <taxon>Pseudomonadati</taxon>
        <taxon>Pseudomonadota</taxon>
        <taxon>Gammaproteobacteria</taxon>
        <taxon>Oceanospirillales</taxon>
        <taxon>Oceanospirillaceae</taxon>
        <taxon>Marinobacterium</taxon>
    </lineage>
</organism>
<keyword evidence="2" id="KW-1185">Reference proteome</keyword>
<protein>
    <submittedName>
        <fullName evidence="1">Uncharacterized protein</fullName>
    </submittedName>
</protein>
<dbReference type="PATRIC" id="fig|1232683.4.peg.1798"/>
<dbReference type="Proteomes" id="UP000028252">
    <property type="component" value="Unassembled WGS sequence"/>
</dbReference>
<comment type="caution">
    <text evidence="1">The sequence shown here is derived from an EMBL/GenBank/DDBJ whole genome shotgun (WGS) entry which is preliminary data.</text>
</comment>
<name>A0A081FZY3_9GAMM</name>
<evidence type="ECO:0000313" key="1">
    <source>
        <dbReference type="EMBL" id="KEA64088.1"/>
    </source>
</evidence>
<sequence>MLTKCIDTFICYFFDSGCNTLYVSNSMINTLNFAINFH</sequence>
<reference evidence="1 2" key="1">
    <citation type="submission" date="2014-04" db="EMBL/GenBank/DDBJ databases">
        <title>Marinobacterium kochiensis sp. nov., isolated from sediment sample collected from Kochi backwaters in Kerala, India.</title>
        <authorList>
            <person name="Singh A."/>
            <person name="Pinnaka A.K."/>
        </authorList>
    </citation>
    <scope>NUCLEOTIDE SEQUENCE [LARGE SCALE GENOMIC DNA]</scope>
    <source>
        <strain evidence="1 2">AK27</strain>
    </source>
</reference>